<dbReference type="RefSeq" id="WP_005472441.1">
    <property type="nucleotide sequence ID" value="NZ_CAAKOE010000089.1"/>
</dbReference>
<accession>A0A4V0CK86</accession>
<organism evidence="2 3">
    <name type="scientific">Enterococcus gallinarum</name>
    <dbReference type="NCBI Taxonomy" id="1353"/>
    <lineage>
        <taxon>Bacteria</taxon>
        <taxon>Bacillati</taxon>
        <taxon>Bacillota</taxon>
        <taxon>Bacilli</taxon>
        <taxon>Lactobacillales</taxon>
        <taxon>Enterococcaceae</taxon>
        <taxon>Enterococcus</taxon>
    </lineage>
</organism>
<dbReference type="Proteomes" id="UP000439965">
    <property type="component" value="Unassembled WGS sequence"/>
</dbReference>
<comment type="caution">
    <text evidence="2">The sequence shown here is derived from an EMBL/GenBank/DDBJ whole genome shotgun (WGS) entry which is preliminary data.</text>
</comment>
<dbReference type="SUPFAM" id="SSF53067">
    <property type="entry name" value="Actin-like ATPase domain"/>
    <property type="match status" value="1"/>
</dbReference>
<dbReference type="PANTHER" id="PTHR18964:SF165">
    <property type="entry name" value="BETA-GLUCOSIDE KINASE"/>
    <property type="match status" value="1"/>
</dbReference>
<evidence type="ECO:0000313" key="2">
    <source>
        <dbReference type="EMBL" id="MXS24606.1"/>
    </source>
</evidence>
<evidence type="ECO:0000313" key="3">
    <source>
        <dbReference type="Proteomes" id="UP000439965"/>
    </source>
</evidence>
<dbReference type="EMBL" id="WVTI01000001">
    <property type="protein sequence ID" value="MXS24606.1"/>
    <property type="molecule type" value="Genomic_DNA"/>
</dbReference>
<dbReference type="AlphaFoldDB" id="A0A4V0CK86"/>
<dbReference type="Gene3D" id="3.30.420.40">
    <property type="match status" value="2"/>
</dbReference>
<protein>
    <submittedName>
        <fullName evidence="2">ROK family protein</fullName>
    </submittedName>
</protein>
<dbReference type="Pfam" id="PF00480">
    <property type="entry name" value="ROK"/>
    <property type="match status" value="1"/>
</dbReference>
<sequence>MYLGIDIGGTTIKYGFIDDKGQVYCKQSIKTIDNRHQFLVNLQTIIEESQRQEPIEGIGISAPGIIDQHGTMITAGAIKSIYGVRLKQELQKITKVPIVIENDANAAAIAEQWIGHAQGIPNYICMVLGTGIGGGIIYQNELIKGAHGMAGEFGWMVIKEINESVDIEAMSLNQRAAVIGGLCSRYNEIMLKKDSKFEPIWDAKEIFAKEEDDDIAHDLIHSFYEDLSVGILNLISCFDPELVLIGGGISANTLFLERLSSTISKMTERHQSIHYLVGKTIAPIKAAKLMNDAGMVGAVYQVKKLILNEATIN</sequence>
<gene>
    <name evidence="2" type="ORF">GTI89_00690</name>
</gene>
<evidence type="ECO:0000256" key="1">
    <source>
        <dbReference type="ARBA" id="ARBA00006479"/>
    </source>
</evidence>
<comment type="similarity">
    <text evidence="1">Belongs to the ROK (NagC/XylR) family.</text>
</comment>
<proteinExistence type="inferred from homology"/>
<reference evidence="2 3" key="1">
    <citation type="submission" date="2019-04" db="EMBL/GenBank/DDBJ databases">
        <title>Step-wise assembly of the neonatal virome modulated by breast feeding.</title>
        <authorList>
            <person name="Liang G."/>
            <person name="Bushman F."/>
        </authorList>
    </citation>
    <scope>NUCLEOTIDE SEQUENCE [LARGE SCALE GENOMIC DNA]</scope>
    <source>
        <strain evidence="2 3">E3404</strain>
    </source>
</reference>
<dbReference type="InterPro" id="IPR043129">
    <property type="entry name" value="ATPase_NBD"/>
</dbReference>
<name>A0A4V0CK86_ENTGA</name>
<dbReference type="PANTHER" id="PTHR18964">
    <property type="entry name" value="ROK (REPRESSOR, ORF, KINASE) FAMILY"/>
    <property type="match status" value="1"/>
</dbReference>
<dbReference type="InterPro" id="IPR000600">
    <property type="entry name" value="ROK"/>
</dbReference>